<evidence type="ECO:0000313" key="1">
    <source>
        <dbReference type="EMBL" id="KAK7349315.1"/>
    </source>
</evidence>
<organism evidence="1 2">
    <name type="scientific">Canavalia gladiata</name>
    <name type="common">Sword bean</name>
    <name type="synonym">Dolichos gladiatus</name>
    <dbReference type="NCBI Taxonomy" id="3824"/>
    <lineage>
        <taxon>Eukaryota</taxon>
        <taxon>Viridiplantae</taxon>
        <taxon>Streptophyta</taxon>
        <taxon>Embryophyta</taxon>
        <taxon>Tracheophyta</taxon>
        <taxon>Spermatophyta</taxon>
        <taxon>Magnoliopsida</taxon>
        <taxon>eudicotyledons</taxon>
        <taxon>Gunneridae</taxon>
        <taxon>Pentapetalae</taxon>
        <taxon>rosids</taxon>
        <taxon>fabids</taxon>
        <taxon>Fabales</taxon>
        <taxon>Fabaceae</taxon>
        <taxon>Papilionoideae</taxon>
        <taxon>50 kb inversion clade</taxon>
        <taxon>NPAAA clade</taxon>
        <taxon>indigoferoid/millettioid clade</taxon>
        <taxon>Phaseoleae</taxon>
        <taxon>Canavalia</taxon>
    </lineage>
</organism>
<dbReference type="Proteomes" id="UP001367508">
    <property type="component" value="Unassembled WGS sequence"/>
</dbReference>
<gene>
    <name evidence="1" type="ORF">VNO77_06587</name>
</gene>
<name>A0AAN9M6S7_CANGL</name>
<protein>
    <submittedName>
        <fullName evidence="1">Uncharacterized protein</fullName>
    </submittedName>
</protein>
<sequence length="67" mass="7768">MSLLICGEFQIQVKTVKPMLANTWVLEFIMTCAVWVRLWVLNTHHMNEDPVRLLVATINVEQSKQAE</sequence>
<proteinExistence type="predicted"/>
<accession>A0AAN9M6S7</accession>
<dbReference type="AlphaFoldDB" id="A0AAN9M6S7"/>
<dbReference type="EMBL" id="JAYMYQ010000002">
    <property type="protein sequence ID" value="KAK7349315.1"/>
    <property type="molecule type" value="Genomic_DNA"/>
</dbReference>
<evidence type="ECO:0000313" key="2">
    <source>
        <dbReference type="Proteomes" id="UP001367508"/>
    </source>
</evidence>
<reference evidence="1 2" key="1">
    <citation type="submission" date="2024-01" db="EMBL/GenBank/DDBJ databases">
        <title>The genomes of 5 underutilized Papilionoideae crops provide insights into root nodulation and disease resistanc.</title>
        <authorList>
            <person name="Jiang F."/>
        </authorList>
    </citation>
    <scope>NUCLEOTIDE SEQUENCE [LARGE SCALE GENOMIC DNA]</scope>
    <source>
        <strain evidence="1">LVBAO_FW01</strain>
        <tissue evidence="1">Leaves</tissue>
    </source>
</reference>
<comment type="caution">
    <text evidence="1">The sequence shown here is derived from an EMBL/GenBank/DDBJ whole genome shotgun (WGS) entry which is preliminary data.</text>
</comment>
<keyword evidence="2" id="KW-1185">Reference proteome</keyword>